<name>A0ABP7F934_9ACTN</name>
<organism evidence="3 4">
    <name type="scientific">Streptomyces tremellae</name>
    <dbReference type="NCBI Taxonomy" id="1124239"/>
    <lineage>
        <taxon>Bacteria</taxon>
        <taxon>Bacillati</taxon>
        <taxon>Actinomycetota</taxon>
        <taxon>Actinomycetes</taxon>
        <taxon>Kitasatosporales</taxon>
        <taxon>Streptomycetaceae</taxon>
        <taxon>Streptomyces</taxon>
    </lineage>
</organism>
<dbReference type="EMBL" id="BAABEP010000018">
    <property type="protein sequence ID" value="GAA3730805.1"/>
    <property type="molecule type" value="Genomic_DNA"/>
</dbReference>
<sequence length="102" mass="10874">MGGERFRHLWARADARARTHGRKAYRHPLVGVLEVHRENVAPPDESSTEPLPQSAAPGSPAEDGPRRLAGLGADSDDGHPTANAPVRERPNNAHPAPGTPRG</sequence>
<reference evidence="4" key="1">
    <citation type="journal article" date="2019" name="Int. J. Syst. Evol. Microbiol.">
        <title>The Global Catalogue of Microorganisms (GCM) 10K type strain sequencing project: providing services to taxonomists for standard genome sequencing and annotation.</title>
        <authorList>
            <consortium name="The Broad Institute Genomics Platform"/>
            <consortium name="The Broad Institute Genome Sequencing Center for Infectious Disease"/>
            <person name="Wu L."/>
            <person name="Ma J."/>
        </authorList>
    </citation>
    <scope>NUCLEOTIDE SEQUENCE [LARGE SCALE GENOMIC DNA]</scope>
    <source>
        <strain evidence="4">JCM 30846</strain>
    </source>
</reference>
<dbReference type="Proteomes" id="UP001499884">
    <property type="component" value="Unassembled WGS sequence"/>
</dbReference>
<gene>
    <name evidence="3" type="ORF">GCM10023082_30550</name>
</gene>
<protein>
    <recommendedName>
        <fullName evidence="2">MmyB-like transcription regulator ligand binding domain-containing protein</fullName>
    </recommendedName>
</protein>
<evidence type="ECO:0000313" key="3">
    <source>
        <dbReference type="EMBL" id="GAA3730805.1"/>
    </source>
</evidence>
<keyword evidence="4" id="KW-1185">Reference proteome</keyword>
<accession>A0ABP7F934</accession>
<dbReference type="Gene3D" id="3.30.450.180">
    <property type="match status" value="1"/>
</dbReference>
<dbReference type="Pfam" id="PF17765">
    <property type="entry name" value="MLTR_LBD"/>
    <property type="match status" value="1"/>
</dbReference>
<evidence type="ECO:0000256" key="1">
    <source>
        <dbReference type="SAM" id="MobiDB-lite"/>
    </source>
</evidence>
<evidence type="ECO:0000313" key="4">
    <source>
        <dbReference type="Proteomes" id="UP001499884"/>
    </source>
</evidence>
<dbReference type="InterPro" id="IPR041413">
    <property type="entry name" value="MLTR_LBD"/>
</dbReference>
<feature type="domain" description="MmyB-like transcription regulator ligand binding" evidence="2">
    <location>
        <begin position="4"/>
        <end position="64"/>
    </location>
</feature>
<evidence type="ECO:0000259" key="2">
    <source>
        <dbReference type="Pfam" id="PF17765"/>
    </source>
</evidence>
<feature type="region of interest" description="Disordered" evidence="1">
    <location>
        <begin position="38"/>
        <end position="102"/>
    </location>
</feature>
<proteinExistence type="predicted"/>
<comment type="caution">
    <text evidence="3">The sequence shown here is derived from an EMBL/GenBank/DDBJ whole genome shotgun (WGS) entry which is preliminary data.</text>
</comment>